<protein>
    <submittedName>
        <fullName evidence="1">Abi family protein</fullName>
    </submittedName>
</protein>
<evidence type="ECO:0000313" key="1">
    <source>
        <dbReference type="EMBL" id="MDY5141494.1"/>
    </source>
</evidence>
<dbReference type="Proteomes" id="UP001288320">
    <property type="component" value="Unassembled WGS sequence"/>
</dbReference>
<dbReference type="Proteomes" id="UP001284901">
    <property type="component" value="Unassembled WGS sequence"/>
</dbReference>
<gene>
    <name evidence="1" type="ORF">R6G74_09265</name>
    <name evidence="2" type="ORF">R6P33_08560</name>
</gene>
<comment type="caution">
    <text evidence="1">The sequence shown here is derived from an EMBL/GenBank/DDBJ whole genome shotgun (WGS) entry which is preliminary data.</text>
</comment>
<dbReference type="RefSeq" id="WP_087070113.1">
    <property type="nucleotide sequence ID" value="NZ_CAUPFC010000012.1"/>
</dbReference>
<dbReference type="EMBL" id="JAWNFV010000029">
    <property type="protein sequence ID" value="MDY5141494.1"/>
    <property type="molecule type" value="Genomic_DNA"/>
</dbReference>
<dbReference type="EMBL" id="JAWNFY010000028">
    <property type="protein sequence ID" value="MDY5147066.1"/>
    <property type="molecule type" value="Genomic_DNA"/>
</dbReference>
<reference evidence="1 3" key="1">
    <citation type="submission" date="2023-10" db="EMBL/GenBank/DDBJ databases">
        <title>Whole Genome based description of the genera Actinobaculum and Actinotignum reveals a complex phylogenetic relationship within the species included in the genus Actinotignum.</title>
        <authorList>
            <person name="Jensen C.S."/>
            <person name="Dargis R."/>
            <person name="Kemp M."/>
            <person name="Christensen J.J."/>
        </authorList>
    </citation>
    <scope>NUCLEOTIDE SEQUENCE</scope>
    <source>
        <strain evidence="2 3">SLA_B089</strain>
        <strain evidence="1">SLA_B245</strain>
    </source>
</reference>
<dbReference type="GeneID" id="92813316"/>
<dbReference type="InterPro" id="IPR011664">
    <property type="entry name" value="Abi_system_AbiD/AbiF-like"/>
</dbReference>
<dbReference type="Pfam" id="PF07751">
    <property type="entry name" value="Abi_2"/>
    <property type="match status" value="1"/>
</dbReference>
<sequence length="311" mass="35696">MTQATKVFKTHGDQIALLCSRGMRIDDPAYARFVLERVNYYRLSGYWYSFRQPSDKKNQRLDDFVPGTSFHDVVEVYNFDERLRSAVFSCLTTIELALRSMLGHELGRIDPLIHLHPELLGPLAHQKNSRTAPSGQYLAWRARYDKELSGSREDFVEHHRRKYGGELPIWAGVEIMGWGLLTHLYELSPITVRNLIAARAGLTLVQFTSWIKTLNIMRNYSAHHARIFNRVFTLKPRFPKVGVHPELDVVRAAASRCFGQLTLIQYLLGVLNIGDRDLLPAVLATYPDVVTVPISHMGAPNKWQELTLWRQ</sequence>
<evidence type="ECO:0000313" key="3">
    <source>
        <dbReference type="Proteomes" id="UP001284901"/>
    </source>
</evidence>
<organism evidence="1 4">
    <name type="scientific">Actinotignum timonense</name>
    <dbReference type="NCBI Taxonomy" id="1870995"/>
    <lineage>
        <taxon>Bacteria</taxon>
        <taxon>Bacillati</taxon>
        <taxon>Actinomycetota</taxon>
        <taxon>Actinomycetes</taxon>
        <taxon>Actinomycetales</taxon>
        <taxon>Actinomycetaceae</taxon>
        <taxon>Actinotignum</taxon>
    </lineage>
</organism>
<dbReference type="AlphaFoldDB" id="A0AAW9HI51"/>
<evidence type="ECO:0000313" key="4">
    <source>
        <dbReference type="Proteomes" id="UP001288320"/>
    </source>
</evidence>
<accession>A0AAW9HI51</accession>
<keyword evidence="3" id="KW-1185">Reference proteome</keyword>
<name>A0AAW9HI51_9ACTO</name>
<evidence type="ECO:0000313" key="2">
    <source>
        <dbReference type="EMBL" id="MDY5147066.1"/>
    </source>
</evidence>
<proteinExistence type="predicted"/>